<feature type="non-terminal residue" evidence="2">
    <location>
        <position position="185"/>
    </location>
</feature>
<gene>
    <name evidence="2" type="ORF">P7K49_036496</name>
</gene>
<evidence type="ECO:0000256" key="1">
    <source>
        <dbReference type="SAM" id="MobiDB-lite"/>
    </source>
</evidence>
<feature type="compositionally biased region" description="Basic and acidic residues" evidence="1">
    <location>
        <begin position="15"/>
        <end position="50"/>
    </location>
</feature>
<comment type="caution">
    <text evidence="2">The sequence shown here is derived from an EMBL/GenBank/DDBJ whole genome shotgun (WGS) entry which is preliminary data.</text>
</comment>
<proteinExistence type="predicted"/>
<dbReference type="Proteomes" id="UP001266305">
    <property type="component" value="Unassembled WGS sequence"/>
</dbReference>
<evidence type="ECO:0000313" key="3">
    <source>
        <dbReference type="Proteomes" id="UP001266305"/>
    </source>
</evidence>
<dbReference type="EMBL" id="JASSZA010000021">
    <property type="protein sequence ID" value="KAK2085196.1"/>
    <property type="molecule type" value="Genomic_DNA"/>
</dbReference>
<organism evidence="2 3">
    <name type="scientific">Saguinus oedipus</name>
    <name type="common">Cotton-top tamarin</name>
    <name type="synonym">Oedipomidas oedipus</name>
    <dbReference type="NCBI Taxonomy" id="9490"/>
    <lineage>
        <taxon>Eukaryota</taxon>
        <taxon>Metazoa</taxon>
        <taxon>Chordata</taxon>
        <taxon>Craniata</taxon>
        <taxon>Vertebrata</taxon>
        <taxon>Euteleostomi</taxon>
        <taxon>Mammalia</taxon>
        <taxon>Eutheria</taxon>
        <taxon>Euarchontoglires</taxon>
        <taxon>Primates</taxon>
        <taxon>Haplorrhini</taxon>
        <taxon>Platyrrhini</taxon>
        <taxon>Cebidae</taxon>
        <taxon>Callitrichinae</taxon>
        <taxon>Saguinus</taxon>
    </lineage>
</organism>
<keyword evidence="3" id="KW-1185">Reference proteome</keyword>
<name>A0ABQ9TKE2_SAGOE</name>
<accession>A0ABQ9TKE2</accession>
<sequence>MPVGEGTACGGTEMRGWERRRDGPAKKRKEAAERKLSATAKQSERARGEETDPAVNGKKEAENGRESLGPLASGEGTPVRGESRGGRIPLSSSWPPALGSPSARSLRSVHAAPGDARGGGGWRGCPGTYTSQTARPRSSRRHQDPGGAVCLPLVCVLRGKDASITLCVDVAFKLLIPPLPLRGKS</sequence>
<protein>
    <submittedName>
        <fullName evidence="2">Uncharacterized protein</fullName>
    </submittedName>
</protein>
<evidence type="ECO:0000313" key="2">
    <source>
        <dbReference type="EMBL" id="KAK2085196.1"/>
    </source>
</evidence>
<reference evidence="2 3" key="1">
    <citation type="submission" date="2023-05" db="EMBL/GenBank/DDBJ databases">
        <title>B98-5 Cell Line De Novo Hybrid Assembly: An Optical Mapping Approach.</title>
        <authorList>
            <person name="Kananen K."/>
            <person name="Auerbach J.A."/>
            <person name="Kautto E."/>
            <person name="Blachly J.S."/>
        </authorList>
    </citation>
    <scope>NUCLEOTIDE SEQUENCE [LARGE SCALE GENOMIC DNA]</scope>
    <source>
        <strain evidence="2">B95-8</strain>
        <tissue evidence="2">Cell line</tissue>
    </source>
</reference>
<feature type="region of interest" description="Disordered" evidence="1">
    <location>
        <begin position="1"/>
        <end position="144"/>
    </location>
</feature>